<dbReference type="PANTHER" id="PTHR32278:SF111">
    <property type="entry name" value="F-BOX PROTEIN PP2-B12-RELATED"/>
    <property type="match status" value="1"/>
</dbReference>
<dbReference type="PROSITE" id="PS50181">
    <property type="entry name" value="FBOX"/>
    <property type="match status" value="1"/>
</dbReference>
<feature type="domain" description="F-box" evidence="1">
    <location>
        <begin position="7"/>
        <end position="53"/>
    </location>
</feature>
<dbReference type="KEGG" id="zju:107422577"/>
<protein>
    <submittedName>
        <fullName evidence="3">F-box protein PP2-B12</fullName>
    </submittedName>
</protein>
<dbReference type="Pfam" id="PF12937">
    <property type="entry name" value="F-box-like"/>
    <property type="match status" value="1"/>
</dbReference>
<dbReference type="Pfam" id="PF14299">
    <property type="entry name" value="PP2"/>
    <property type="match status" value="1"/>
</dbReference>
<sequence>MKEKTMEFGMWELPEGCIAHILSLTSPRDACRCSAVSSKFRQAAESDTVWERFLPCHWKDIISRSVSPAVKFSSKKALFNQLSCSPILLDQGNKSFALDKVSGKICCTLGSKELSTLWDDDPLVLDGTFPMSYLFPFHIPLKSRFLKVSDTNAVSYLRIRARIQSKYLSPNTTYAAYLVYAHRFGGDEYPPMKVLVRLVGEGDEIKVEEVVNDAYLLTTSVLTSKDDGFCGRSRSDGWMEIEVGEFFTREDEVEMEIRLWGPIEYTAFVVSGLIVHGIELRPKD</sequence>
<dbReference type="PANTHER" id="PTHR32278">
    <property type="entry name" value="F-BOX DOMAIN-CONTAINING PROTEIN"/>
    <property type="match status" value="1"/>
</dbReference>
<proteinExistence type="predicted"/>
<dbReference type="SUPFAM" id="SSF81383">
    <property type="entry name" value="F-box domain"/>
    <property type="match status" value="1"/>
</dbReference>
<dbReference type="RefSeq" id="XP_015887528.1">
    <property type="nucleotide sequence ID" value="XM_016032042.4"/>
</dbReference>
<reference evidence="3" key="1">
    <citation type="submission" date="2025-08" db="UniProtKB">
        <authorList>
            <consortium name="RefSeq"/>
        </authorList>
    </citation>
    <scope>IDENTIFICATION</scope>
    <source>
        <tissue evidence="3">Seedling</tissue>
    </source>
</reference>
<evidence type="ECO:0000313" key="3">
    <source>
        <dbReference type="RefSeq" id="XP_015887528.1"/>
    </source>
</evidence>
<dbReference type="SMART" id="SM00256">
    <property type="entry name" value="FBOX"/>
    <property type="match status" value="1"/>
</dbReference>
<dbReference type="InterPro" id="IPR025886">
    <property type="entry name" value="PP2-like"/>
</dbReference>
<dbReference type="GeneID" id="107422577"/>
<evidence type="ECO:0000313" key="2">
    <source>
        <dbReference type="Proteomes" id="UP001652623"/>
    </source>
</evidence>
<accession>A0A6P4AGB6</accession>
<evidence type="ECO:0000259" key="1">
    <source>
        <dbReference type="PROSITE" id="PS50181"/>
    </source>
</evidence>
<gene>
    <name evidence="3" type="primary">LOC107422577</name>
</gene>
<keyword evidence="2" id="KW-1185">Reference proteome</keyword>
<dbReference type="InParanoid" id="A0A6P4AGB6"/>
<dbReference type="Proteomes" id="UP001652623">
    <property type="component" value="Chromosome 3"/>
</dbReference>
<name>A0A6P4AGB6_ZIZJJ</name>
<dbReference type="AlphaFoldDB" id="A0A6P4AGB6"/>
<organism evidence="2 3">
    <name type="scientific">Ziziphus jujuba</name>
    <name type="common">Chinese jujube</name>
    <name type="synonym">Ziziphus sativa</name>
    <dbReference type="NCBI Taxonomy" id="326968"/>
    <lineage>
        <taxon>Eukaryota</taxon>
        <taxon>Viridiplantae</taxon>
        <taxon>Streptophyta</taxon>
        <taxon>Embryophyta</taxon>
        <taxon>Tracheophyta</taxon>
        <taxon>Spermatophyta</taxon>
        <taxon>Magnoliopsida</taxon>
        <taxon>eudicotyledons</taxon>
        <taxon>Gunneridae</taxon>
        <taxon>Pentapetalae</taxon>
        <taxon>rosids</taxon>
        <taxon>fabids</taxon>
        <taxon>Rosales</taxon>
        <taxon>Rhamnaceae</taxon>
        <taxon>Paliureae</taxon>
        <taxon>Ziziphus</taxon>
    </lineage>
</organism>
<dbReference type="CDD" id="cd22162">
    <property type="entry name" value="F-box_AtSKIP3-like"/>
    <property type="match status" value="1"/>
</dbReference>
<dbReference type="Gene3D" id="1.20.1280.50">
    <property type="match status" value="1"/>
</dbReference>
<dbReference type="InterPro" id="IPR001810">
    <property type="entry name" value="F-box_dom"/>
</dbReference>
<dbReference type="InterPro" id="IPR036047">
    <property type="entry name" value="F-box-like_dom_sf"/>
</dbReference>